<evidence type="ECO:0000259" key="1">
    <source>
        <dbReference type="Pfam" id="PF03435"/>
    </source>
</evidence>
<sequence length="309" mass="32344">MNRVVILGGYGAVGREVVAGLRGHVREIVVAGRDLEKARTVEGATPLRIDLRSGDAEDLDAALLGADAVVMCAETGNARVAERCLRRGVHYVDVSASYEVLSAIEELDGLAAGAGATAVLSVGLAPGVTNLLARGFGGAGTEIGVLIGAGDRHGPSAVDWTLDSLGGIGESWRMRFPPPYGVRTVHRFPFSDQYTLPGRVRTGLCLDSRALTAALPRLRRFRGSAPVRAVFRHVHLGGDGFAVAAASGGRVRSFAGRRQSRATGLATALVVRLLDGAPRGVRHIEDVAGPGFLPELAAHGFALDEYDAR</sequence>
<dbReference type="PANTHER" id="PTHR43796:SF2">
    <property type="entry name" value="CARBOXYNORSPERMIDINE SYNTHASE"/>
    <property type="match status" value="1"/>
</dbReference>
<accession>A0A239ME57</accession>
<proteinExistence type="predicted"/>
<dbReference type="InterPro" id="IPR005097">
    <property type="entry name" value="Sacchrp_dh_NADP-bd"/>
</dbReference>
<protein>
    <submittedName>
        <fullName evidence="2">Saccharopine dehydrogenase NADP binding domain-containing protein</fullName>
    </submittedName>
</protein>
<reference evidence="2 3" key="1">
    <citation type="submission" date="2017-06" db="EMBL/GenBank/DDBJ databases">
        <authorList>
            <person name="Kim H.J."/>
            <person name="Triplett B.A."/>
        </authorList>
    </citation>
    <scope>NUCLEOTIDE SEQUENCE [LARGE SCALE GENOMIC DNA]</scope>
    <source>
        <strain evidence="2 3">DSM 44715</strain>
    </source>
</reference>
<dbReference type="Gene3D" id="3.40.50.720">
    <property type="entry name" value="NAD(P)-binding Rossmann-like Domain"/>
    <property type="match status" value="1"/>
</dbReference>
<dbReference type="AlphaFoldDB" id="A0A239ME57"/>
<dbReference type="Pfam" id="PF03435">
    <property type="entry name" value="Sacchrp_dh_NADP"/>
    <property type="match status" value="1"/>
</dbReference>
<dbReference type="SUPFAM" id="SSF51735">
    <property type="entry name" value="NAD(P)-binding Rossmann-fold domains"/>
    <property type="match status" value="1"/>
</dbReference>
<feature type="domain" description="Saccharopine dehydrogenase NADP binding" evidence="1">
    <location>
        <begin position="4"/>
        <end position="119"/>
    </location>
</feature>
<keyword evidence="3" id="KW-1185">Reference proteome</keyword>
<name>A0A239ME57_9ACTN</name>
<evidence type="ECO:0000313" key="2">
    <source>
        <dbReference type="EMBL" id="SNT40069.1"/>
    </source>
</evidence>
<evidence type="ECO:0000313" key="3">
    <source>
        <dbReference type="Proteomes" id="UP000198318"/>
    </source>
</evidence>
<gene>
    <name evidence="2" type="ORF">SAMN05443665_102741</name>
</gene>
<dbReference type="Proteomes" id="UP000198318">
    <property type="component" value="Unassembled WGS sequence"/>
</dbReference>
<dbReference type="PANTHER" id="PTHR43796">
    <property type="entry name" value="CARBOXYNORSPERMIDINE SYNTHASE"/>
    <property type="match status" value="1"/>
</dbReference>
<dbReference type="OrthoDB" id="1910498at2"/>
<dbReference type="EMBL" id="FZOR01000027">
    <property type="protein sequence ID" value="SNT40069.1"/>
    <property type="molecule type" value="Genomic_DNA"/>
</dbReference>
<organism evidence="2 3">
    <name type="scientific">Actinomadura meyerae</name>
    <dbReference type="NCBI Taxonomy" id="240840"/>
    <lineage>
        <taxon>Bacteria</taxon>
        <taxon>Bacillati</taxon>
        <taxon>Actinomycetota</taxon>
        <taxon>Actinomycetes</taxon>
        <taxon>Streptosporangiales</taxon>
        <taxon>Thermomonosporaceae</taxon>
        <taxon>Actinomadura</taxon>
    </lineage>
</organism>
<dbReference type="InterPro" id="IPR036291">
    <property type="entry name" value="NAD(P)-bd_dom_sf"/>
</dbReference>